<proteinExistence type="predicted"/>
<feature type="region of interest" description="Disordered" evidence="1">
    <location>
        <begin position="116"/>
        <end position="143"/>
    </location>
</feature>
<dbReference type="EMBL" id="OZ019909">
    <property type="protein sequence ID" value="CAK9208542.1"/>
    <property type="molecule type" value="Genomic_DNA"/>
</dbReference>
<reference evidence="2" key="1">
    <citation type="submission" date="2024-02" db="EMBL/GenBank/DDBJ databases">
        <authorList>
            <consortium name="ELIXIR-Norway"/>
            <consortium name="Elixir Norway"/>
        </authorList>
    </citation>
    <scope>NUCLEOTIDE SEQUENCE</scope>
</reference>
<protein>
    <submittedName>
        <fullName evidence="2">Uncharacterized protein</fullName>
    </submittedName>
</protein>
<name>A0ABP0TYF7_9BRYO</name>
<accession>A0ABP0TYF7</accession>
<dbReference type="Proteomes" id="UP001497512">
    <property type="component" value="Chromosome 17"/>
</dbReference>
<gene>
    <name evidence="2" type="ORF">CSSPTR1EN2_LOCUS9235</name>
</gene>
<feature type="compositionally biased region" description="Basic residues" evidence="1">
    <location>
        <begin position="35"/>
        <end position="46"/>
    </location>
</feature>
<feature type="compositionally biased region" description="Low complexity" evidence="1">
    <location>
        <begin position="1"/>
        <end position="34"/>
    </location>
</feature>
<feature type="compositionally biased region" description="Low complexity" evidence="1">
    <location>
        <begin position="116"/>
        <end position="130"/>
    </location>
</feature>
<organism evidence="2 3">
    <name type="scientific">Sphagnum troendelagicum</name>
    <dbReference type="NCBI Taxonomy" id="128251"/>
    <lineage>
        <taxon>Eukaryota</taxon>
        <taxon>Viridiplantae</taxon>
        <taxon>Streptophyta</taxon>
        <taxon>Embryophyta</taxon>
        <taxon>Bryophyta</taxon>
        <taxon>Sphagnophytina</taxon>
        <taxon>Sphagnopsida</taxon>
        <taxon>Sphagnales</taxon>
        <taxon>Sphagnaceae</taxon>
        <taxon>Sphagnum</taxon>
    </lineage>
</organism>
<sequence length="143" mass="16052">MTASRSASRGGSASSATTFSTSRSRSLPTSTRVTTRGRTRPRRLHTKALSSEEKENYFNKCIPRHCRVKRRRTTSTSASRRPTRWTIILITTRIHTSFSYLPRLWRSLLAISSSTTMSNSRTLTTTTSRSGGRGPQEAPQETE</sequence>
<evidence type="ECO:0000313" key="3">
    <source>
        <dbReference type="Proteomes" id="UP001497512"/>
    </source>
</evidence>
<evidence type="ECO:0000313" key="2">
    <source>
        <dbReference type="EMBL" id="CAK9208542.1"/>
    </source>
</evidence>
<feature type="region of interest" description="Disordered" evidence="1">
    <location>
        <begin position="1"/>
        <end position="54"/>
    </location>
</feature>
<evidence type="ECO:0000256" key="1">
    <source>
        <dbReference type="SAM" id="MobiDB-lite"/>
    </source>
</evidence>
<keyword evidence="3" id="KW-1185">Reference proteome</keyword>